<dbReference type="AlphaFoldDB" id="A0A2R3QCC6"/>
<feature type="transmembrane region" description="Helical" evidence="3">
    <location>
        <begin position="84"/>
        <end position="103"/>
    </location>
</feature>
<dbReference type="OrthoDB" id="9813903at2"/>
<sequence>MLVMTAAASFAMATAMAVVRPEAREGVGLWALALVLHGSCYALYALRGQIPDAASVVLANTLLTGVFALMLAAVEQFHGRPLPWWRMALPVALGLLLFGWFAGDYRARQIIVGTLGPAQLALVLWALWRPLAPAQPRGAWLLSASVLAEVLLMLGRGALALSRHMDNAGLLQISPTQAAVFVLAFVTIILASLGLLLMTKDRADAANRHLASHDALTGLANRRTLVQALARDMAHAVRIRGPYALVLLDIDHFKTVNDTRGHRAGDQVLRHVAGVLAARLRRQDLPGRYGGEEFLVLLPGTDLAGALQVAETLRQAVQDTPCPQPDGPIAVTISLGVCAARPHAPGCGEALIDAADRALYAAKQAGRNRVQHGPAPECPADAG</sequence>
<accession>A0A2R3QCC6</accession>
<dbReference type="PANTHER" id="PTHR45138:SF9">
    <property type="entry name" value="DIGUANYLATE CYCLASE DGCM-RELATED"/>
    <property type="match status" value="1"/>
</dbReference>
<dbReference type="GO" id="GO:0005886">
    <property type="term" value="C:plasma membrane"/>
    <property type="evidence" value="ECO:0007669"/>
    <property type="project" value="TreeGrafter"/>
</dbReference>
<keyword evidence="3" id="KW-0812">Transmembrane</keyword>
<feature type="domain" description="GGDEF" evidence="4">
    <location>
        <begin position="241"/>
        <end position="375"/>
    </location>
</feature>
<dbReference type="PANTHER" id="PTHR45138">
    <property type="entry name" value="REGULATORY COMPONENTS OF SENSORY TRANSDUCTION SYSTEM"/>
    <property type="match status" value="1"/>
</dbReference>
<dbReference type="InterPro" id="IPR050469">
    <property type="entry name" value="Diguanylate_Cyclase"/>
</dbReference>
<dbReference type="InterPro" id="IPR043128">
    <property type="entry name" value="Rev_trsase/Diguanyl_cyclase"/>
</dbReference>
<dbReference type="GO" id="GO:0052621">
    <property type="term" value="F:diguanylate cyclase activity"/>
    <property type="evidence" value="ECO:0007669"/>
    <property type="project" value="UniProtKB-EC"/>
</dbReference>
<evidence type="ECO:0000256" key="3">
    <source>
        <dbReference type="SAM" id="Phobius"/>
    </source>
</evidence>
<reference evidence="5 6" key="1">
    <citation type="submission" date="2018-03" db="EMBL/GenBank/DDBJ databases">
        <title>Genome sequencing of Melaminivora sp.</title>
        <authorList>
            <person name="Kim S.-J."/>
            <person name="Heo J."/>
            <person name="Ahn J.-H."/>
            <person name="Kwon S.-W."/>
        </authorList>
    </citation>
    <scope>NUCLEOTIDE SEQUENCE [LARGE SCALE GENOMIC DNA]</scope>
    <source>
        <strain evidence="5 6">SC2-9</strain>
    </source>
</reference>
<evidence type="ECO:0000259" key="4">
    <source>
        <dbReference type="PROSITE" id="PS50887"/>
    </source>
</evidence>
<dbReference type="NCBIfam" id="TIGR00254">
    <property type="entry name" value="GGDEF"/>
    <property type="match status" value="1"/>
</dbReference>
<evidence type="ECO:0000313" key="6">
    <source>
        <dbReference type="Proteomes" id="UP000237925"/>
    </source>
</evidence>
<keyword evidence="3" id="KW-0472">Membrane</keyword>
<feature type="transmembrane region" description="Helical" evidence="3">
    <location>
        <begin position="27"/>
        <end position="46"/>
    </location>
</feature>
<organism evidence="5 6">
    <name type="scientific">Melaminivora suipulveris</name>
    <dbReference type="NCBI Taxonomy" id="2109913"/>
    <lineage>
        <taxon>Bacteria</taxon>
        <taxon>Pseudomonadati</taxon>
        <taxon>Pseudomonadota</taxon>
        <taxon>Betaproteobacteria</taxon>
        <taxon>Burkholderiales</taxon>
        <taxon>Comamonadaceae</taxon>
        <taxon>Melaminivora</taxon>
    </lineage>
</organism>
<evidence type="ECO:0000256" key="1">
    <source>
        <dbReference type="ARBA" id="ARBA00012528"/>
    </source>
</evidence>
<dbReference type="FunFam" id="3.30.70.270:FF:000001">
    <property type="entry name" value="Diguanylate cyclase domain protein"/>
    <property type="match status" value="1"/>
</dbReference>
<dbReference type="Pfam" id="PF00990">
    <property type="entry name" value="GGDEF"/>
    <property type="match status" value="1"/>
</dbReference>
<dbReference type="GO" id="GO:1902201">
    <property type="term" value="P:negative regulation of bacterial-type flagellum-dependent cell motility"/>
    <property type="evidence" value="ECO:0007669"/>
    <property type="project" value="TreeGrafter"/>
</dbReference>
<dbReference type="EC" id="2.7.7.65" evidence="1"/>
<protein>
    <recommendedName>
        <fullName evidence="1">diguanylate cyclase</fullName>
        <ecNumber evidence="1">2.7.7.65</ecNumber>
    </recommendedName>
</protein>
<evidence type="ECO:0000256" key="2">
    <source>
        <dbReference type="ARBA" id="ARBA00034247"/>
    </source>
</evidence>
<dbReference type="SMART" id="SM00267">
    <property type="entry name" value="GGDEF"/>
    <property type="match status" value="1"/>
</dbReference>
<evidence type="ECO:0000313" key="5">
    <source>
        <dbReference type="EMBL" id="AVO49430.1"/>
    </source>
</evidence>
<proteinExistence type="predicted"/>
<gene>
    <name evidence="5" type="ORF">C6568_09255</name>
</gene>
<feature type="transmembrane region" description="Helical" evidence="3">
    <location>
        <begin position="140"/>
        <end position="159"/>
    </location>
</feature>
<feature type="transmembrane region" description="Helical" evidence="3">
    <location>
        <begin position="53"/>
        <end position="72"/>
    </location>
</feature>
<dbReference type="SUPFAM" id="SSF55073">
    <property type="entry name" value="Nucleotide cyclase"/>
    <property type="match status" value="1"/>
</dbReference>
<comment type="catalytic activity">
    <reaction evidence="2">
        <text>2 GTP = 3',3'-c-di-GMP + 2 diphosphate</text>
        <dbReference type="Rhea" id="RHEA:24898"/>
        <dbReference type="ChEBI" id="CHEBI:33019"/>
        <dbReference type="ChEBI" id="CHEBI:37565"/>
        <dbReference type="ChEBI" id="CHEBI:58805"/>
        <dbReference type="EC" id="2.7.7.65"/>
    </reaction>
</comment>
<dbReference type="KEGG" id="mela:C6568_09255"/>
<dbReference type="GO" id="GO:0043709">
    <property type="term" value="P:cell adhesion involved in single-species biofilm formation"/>
    <property type="evidence" value="ECO:0007669"/>
    <property type="project" value="TreeGrafter"/>
</dbReference>
<dbReference type="EMBL" id="CP027667">
    <property type="protein sequence ID" value="AVO49430.1"/>
    <property type="molecule type" value="Genomic_DNA"/>
</dbReference>
<dbReference type="InterPro" id="IPR000160">
    <property type="entry name" value="GGDEF_dom"/>
</dbReference>
<keyword evidence="3" id="KW-1133">Transmembrane helix</keyword>
<feature type="transmembrane region" description="Helical" evidence="3">
    <location>
        <begin position="110"/>
        <end position="128"/>
    </location>
</feature>
<dbReference type="CDD" id="cd01949">
    <property type="entry name" value="GGDEF"/>
    <property type="match status" value="1"/>
</dbReference>
<dbReference type="InterPro" id="IPR029787">
    <property type="entry name" value="Nucleotide_cyclase"/>
</dbReference>
<feature type="transmembrane region" description="Helical" evidence="3">
    <location>
        <begin position="179"/>
        <end position="198"/>
    </location>
</feature>
<dbReference type="PROSITE" id="PS50887">
    <property type="entry name" value="GGDEF"/>
    <property type="match status" value="1"/>
</dbReference>
<name>A0A2R3QCC6_9BURK</name>
<dbReference type="Proteomes" id="UP000237925">
    <property type="component" value="Chromosome"/>
</dbReference>
<dbReference type="Gene3D" id="3.30.70.270">
    <property type="match status" value="1"/>
</dbReference>
<keyword evidence="6" id="KW-1185">Reference proteome</keyword>